<proteinExistence type="predicted"/>
<dbReference type="EMBL" id="JARJCN010000004">
    <property type="protein sequence ID" value="KAJ7101490.1"/>
    <property type="molecule type" value="Genomic_DNA"/>
</dbReference>
<sequence>MLVFLLHAQRQPQRVGGREPGTKVARSERSRFSSEKVHRFRRVRDSCASSVRSLLWVRRPNALEAMPEVSLQQGSGVGVVGAFQMAAWDAATPECGAQFFDVIDFAEKVLS</sequence>
<dbReference type="Proteomes" id="UP001222325">
    <property type="component" value="Unassembled WGS sequence"/>
</dbReference>
<accession>A0AAD6UGC7</accession>
<gene>
    <name evidence="1" type="ORF">B0H15DRAFT_943804</name>
</gene>
<name>A0AAD6UGC7_9AGAR</name>
<evidence type="ECO:0000313" key="1">
    <source>
        <dbReference type="EMBL" id="KAJ7101490.1"/>
    </source>
</evidence>
<comment type="caution">
    <text evidence="1">The sequence shown here is derived from an EMBL/GenBank/DDBJ whole genome shotgun (WGS) entry which is preliminary data.</text>
</comment>
<evidence type="ECO:0000313" key="2">
    <source>
        <dbReference type="Proteomes" id="UP001222325"/>
    </source>
</evidence>
<organism evidence="1 2">
    <name type="scientific">Mycena belliarum</name>
    <dbReference type="NCBI Taxonomy" id="1033014"/>
    <lineage>
        <taxon>Eukaryota</taxon>
        <taxon>Fungi</taxon>
        <taxon>Dikarya</taxon>
        <taxon>Basidiomycota</taxon>
        <taxon>Agaricomycotina</taxon>
        <taxon>Agaricomycetes</taxon>
        <taxon>Agaricomycetidae</taxon>
        <taxon>Agaricales</taxon>
        <taxon>Marasmiineae</taxon>
        <taxon>Mycenaceae</taxon>
        <taxon>Mycena</taxon>
    </lineage>
</organism>
<dbReference type="AlphaFoldDB" id="A0AAD6UGC7"/>
<protein>
    <submittedName>
        <fullName evidence="1">Uncharacterized protein</fullName>
    </submittedName>
</protein>
<keyword evidence="2" id="KW-1185">Reference proteome</keyword>
<reference evidence="1" key="1">
    <citation type="submission" date="2023-03" db="EMBL/GenBank/DDBJ databases">
        <title>Massive genome expansion in bonnet fungi (Mycena s.s.) driven by repeated elements and novel gene families across ecological guilds.</title>
        <authorList>
            <consortium name="Lawrence Berkeley National Laboratory"/>
            <person name="Harder C.B."/>
            <person name="Miyauchi S."/>
            <person name="Viragh M."/>
            <person name="Kuo A."/>
            <person name="Thoen E."/>
            <person name="Andreopoulos B."/>
            <person name="Lu D."/>
            <person name="Skrede I."/>
            <person name="Drula E."/>
            <person name="Henrissat B."/>
            <person name="Morin E."/>
            <person name="Kohler A."/>
            <person name="Barry K."/>
            <person name="LaButti K."/>
            <person name="Morin E."/>
            <person name="Salamov A."/>
            <person name="Lipzen A."/>
            <person name="Mereny Z."/>
            <person name="Hegedus B."/>
            <person name="Baldrian P."/>
            <person name="Stursova M."/>
            <person name="Weitz H."/>
            <person name="Taylor A."/>
            <person name="Grigoriev I.V."/>
            <person name="Nagy L.G."/>
            <person name="Martin F."/>
            <person name="Kauserud H."/>
        </authorList>
    </citation>
    <scope>NUCLEOTIDE SEQUENCE</scope>
    <source>
        <strain evidence="1">CBHHK173m</strain>
    </source>
</reference>